<evidence type="ECO:0000313" key="2">
    <source>
        <dbReference type="Proteomes" id="UP000681340"/>
    </source>
</evidence>
<dbReference type="InterPro" id="IPR016024">
    <property type="entry name" value="ARM-type_fold"/>
</dbReference>
<dbReference type="Proteomes" id="UP000681340">
    <property type="component" value="Unassembled WGS sequence"/>
</dbReference>
<dbReference type="EMBL" id="BOQL01000106">
    <property type="protein sequence ID" value="GIM80745.1"/>
    <property type="molecule type" value="Genomic_DNA"/>
</dbReference>
<keyword evidence="2" id="KW-1185">Reference proteome</keyword>
<dbReference type="Gene3D" id="1.25.10.10">
    <property type="entry name" value="Leucine-rich Repeat Variant"/>
    <property type="match status" value="2"/>
</dbReference>
<evidence type="ECO:0000313" key="1">
    <source>
        <dbReference type="EMBL" id="GIM80745.1"/>
    </source>
</evidence>
<sequence>MLDGLDSVAWHELGHAYGGAEDTPGLIRQAASAGRGVVSQAISDLHGSIFHQGTVYPATVVAVPFLAELAVGAPNCRADFVWMIGMLADDRHAVGAELVQVQAAVSAQSKLLVALLFDGDPSVREAAAYATTRAGVSAEVLWRCWAVERVPAVRASLALALGEVDPAAARMVLGGSTAEDEPQVTVTAAVALLRAGFDWPEGTVPSLVTAIEDGGAISWAWARGAEWSEEIVVTPPVLQAAAVVGHMLRSGDPNTRRAALWALSARCDALRSAPPVFVPLVAPLLDDADRGVHEGVLDVLRRAGAAAGQFADAVAAVAGRWPETAGDPGFTVEYRAVETLQRLGDPRWIEPVCRAAGRGHRFRFRPGAVRFTPEVLSAVQIRLATEPATVGVLAAMIGHWGSNGAALVPDLLTAMDQAGPQIAQALLMLGHDAHAAVPHWRTQAQSGDLQGALAVRRLTGDTGVVLDALSVILAGDARAPSTIPSELDNLGDALAPLMPIAGAHLTGTAARAHPQRDKQILAARVVAAIAGPGGVLTTVEAVLAEGDPPARHAADLIADLAEESPASVAHLQQRLRDSLEDRWSRLSAARALARLGVPAAQLARPLIRGITDYGGRFALEIILELRAVEALPALAELLSRDERCDVGNSADDTVWADEMLQDQIRDTIARLRNP</sequence>
<dbReference type="SUPFAM" id="SSF48371">
    <property type="entry name" value="ARM repeat"/>
    <property type="match status" value="1"/>
</dbReference>
<dbReference type="InterPro" id="IPR011989">
    <property type="entry name" value="ARM-like"/>
</dbReference>
<evidence type="ECO:0008006" key="3">
    <source>
        <dbReference type="Google" id="ProtNLM"/>
    </source>
</evidence>
<comment type="caution">
    <text evidence="1">The sequence shown here is derived from an EMBL/GenBank/DDBJ whole genome shotgun (WGS) entry which is preliminary data.</text>
</comment>
<proteinExistence type="predicted"/>
<organism evidence="1 2">
    <name type="scientific">Actinoplanes auranticolor</name>
    <dbReference type="NCBI Taxonomy" id="47988"/>
    <lineage>
        <taxon>Bacteria</taxon>
        <taxon>Bacillati</taxon>
        <taxon>Actinomycetota</taxon>
        <taxon>Actinomycetes</taxon>
        <taxon>Micromonosporales</taxon>
        <taxon>Micromonosporaceae</taxon>
        <taxon>Actinoplanes</taxon>
    </lineage>
</organism>
<reference evidence="1" key="1">
    <citation type="submission" date="2021-03" db="EMBL/GenBank/DDBJ databases">
        <title>Whole genome shotgun sequence of Actinoplanes auranticolor NBRC 12245.</title>
        <authorList>
            <person name="Komaki H."/>
            <person name="Tamura T."/>
        </authorList>
    </citation>
    <scope>NUCLEOTIDE SEQUENCE</scope>
    <source>
        <strain evidence="1">NBRC 12245</strain>
    </source>
</reference>
<accession>A0A919SXS4</accession>
<protein>
    <recommendedName>
        <fullName evidence="3">HEAT repeat protein</fullName>
    </recommendedName>
</protein>
<gene>
    <name evidence="1" type="ORF">Aau02nite_91910</name>
</gene>
<name>A0A919SXS4_9ACTN</name>
<dbReference type="AlphaFoldDB" id="A0A919SXS4"/>
<dbReference type="RefSeq" id="WP_212994956.1">
    <property type="nucleotide sequence ID" value="NZ_BAABEA010000004.1"/>
</dbReference>